<dbReference type="InterPro" id="IPR001646">
    <property type="entry name" value="5peptide_repeat"/>
</dbReference>
<dbReference type="EMBL" id="CP053435">
    <property type="protein sequence ID" value="QJW88166.1"/>
    <property type="molecule type" value="Genomic_DNA"/>
</dbReference>
<evidence type="ECO:0000256" key="1">
    <source>
        <dbReference type="SAM" id="SignalP"/>
    </source>
</evidence>
<evidence type="ECO:0000313" key="3">
    <source>
        <dbReference type="Proteomes" id="UP000502756"/>
    </source>
</evidence>
<keyword evidence="3" id="KW-1185">Reference proteome</keyword>
<gene>
    <name evidence="2" type="ORF">HNV11_01605</name>
</gene>
<organism evidence="2 3">
    <name type="scientific">Spirosoma taeanense</name>
    <dbReference type="NCBI Taxonomy" id="2735870"/>
    <lineage>
        <taxon>Bacteria</taxon>
        <taxon>Pseudomonadati</taxon>
        <taxon>Bacteroidota</taxon>
        <taxon>Cytophagia</taxon>
        <taxon>Cytophagales</taxon>
        <taxon>Cytophagaceae</taxon>
        <taxon>Spirosoma</taxon>
    </lineage>
</organism>
<feature type="signal peptide" evidence="1">
    <location>
        <begin position="1"/>
        <end position="20"/>
    </location>
</feature>
<feature type="chain" id="PRO_5026981302" evidence="1">
    <location>
        <begin position="21"/>
        <end position="256"/>
    </location>
</feature>
<dbReference type="KEGG" id="stae:HNV11_01605"/>
<keyword evidence="1" id="KW-0732">Signal</keyword>
<dbReference type="AlphaFoldDB" id="A0A6M5Y445"/>
<proteinExistence type="predicted"/>
<protein>
    <submittedName>
        <fullName evidence="2">Pentapeptide repeat-containing protein</fullName>
    </submittedName>
</protein>
<reference evidence="2 3" key="1">
    <citation type="submission" date="2020-05" db="EMBL/GenBank/DDBJ databases">
        <title>Genome sequencing of Spirosoma sp. TS118.</title>
        <authorList>
            <person name="Lee J.-H."/>
            <person name="Jeong S."/>
            <person name="Zhao L."/>
            <person name="Jung J.-H."/>
            <person name="Kim M.-K."/>
            <person name="Lim S."/>
        </authorList>
    </citation>
    <scope>NUCLEOTIDE SEQUENCE [LARGE SCALE GENOMIC DNA]</scope>
    <source>
        <strain evidence="2 3">TS118</strain>
    </source>
</reference>
<dbReference type="Proteomes" id="UP000502756">
    <property type="component" value="Chromosome"/>
</dbReference>
<sequence>MKKMLTSLLLFLTALAPTLAQQTVDAREIIAKINRKEPVTYQNVTITGDLDLTNLANRRERREGNWRGESEEYLSTVEAPLTFRNCQFQGKVLAYRTEENRPMKASSKVYNADFREAVTIENCQFADDAAFKYSTFSQRALFTGNTFRDDALFKYAKFRNAADFSGSTFQGYADFKYTKFDEESAFQKVAFERTADFKYTKFDEGTDFRQARFSGNADFKYTHFPQGTNFDEVRFNGSTDFKYTTLDGRRFAPNGR</sequence>
<accession>A0A6M5Y445</accession>
<dbReference type="Gene3D" id="2.160.20.80">
    <property type="entry name" value="E3 ubiquitin-protein ligase SopA"/>
    <property type="match status" value="1"/>
</dbReference>
<name>A0A6M5Y445_9BACT</name>
<dbReference type="Pfam" id="PF13576">
    <property type="entry name" value="Pentapeptide_3"/>
    <property type="match status" value="1"/>
</dbReference>
<dbReference type="RefSeq" id="WP_171737999.1">
    <property type="nucleotide sequence ID" value="NZ_CP053435.1"/>
</dbReference>
<evidence type="ECO:0000313" key="2">
    <source>
        <dbReference type="EMBL" id="QJW88166.1"/>
    </source>
</evidence>